<name>A0A7W9D3N2_9HYPH</name>
<dbReference type="Proteomes" id="UP000549882">
    <property type="component" value="Unassembled WGS sequence"/>
</dbReference>
<evidence type="ECO:0000313" key="2">
    <source>
        <dbReference type="Proteomes" id="UP000549882"/>
    </source>
</evidence>
<protein>
    <submittedName>
        <fullName evidence="1">Uncharacterized protein</fullName>
    </submittedName>
</protein>
<dbReference type="AlphaFoldDB" id="A0A7W9D3N2"/>
<dbReference type="EMBL" id="JACHBI010000012">
    <property type="protein sequence ID" value="MBB5576365.1"/>
    <property type="molecule type" value="Genomic_DNA"/>
</dbReference>
<evidence type="ECO:0000313" key="1">
    <source>
        <dbReference type="EMBL" id="MBB5576365.1"/>
    </source>
</evidence>
<gene>
    <name evidence="1" type="ORF">GGD50_005008</name>
</gene>
<accession>A0A7W9D3N2</accession>
<proteinExistence type="predicted"/>
<reference evidence="1 2" key="1">
    <citation type="submission" date="2020-08" db="EMBL/GenBank/DDBJ databases">
        <title>Genomic Encyclopedia of Type Strains, Phase IV (KMG-V): Genome sequencing to study the core and pangenomes of soil and plant-associated prokaryotes.</title>
        <authorList>
            <person name="Whitman W."/>
        </authorList>
    </citation>
    <scope>NUCLEOTIDE SEQUENCE [LARGE SCALE GENOMIC DNA]</scope>
    <source>
        <strain evidence="1 2">SEMIA 4064</strain>
    </source>
</reference>
<dbReference type="RefSeq" id="WP_181316081.1">
    <property type="nucleotide sequence ID" value="NZ_JACHBI010000012.1"/>
</dbReference>
<comment type="caution">
    <text evidence="1">The sequence shown here is derived from an EMBL/GenBank/DDBJ whole genome shotgun (WGS) entry which is preliminary data.</text>
</comment>
<organism evidence="1 2">
    <name type="scientific">Rhizobium paranaense</name>
    <dbReference type="NCBI Taxonomy" id="1650438"/>
    <lineage>
        <taxon>Bacteria</taxon>
        <taxon>Pseudomonadati</taxon>
        <taxon>Pseudomonadota</taxon>
        <taxon>Alphaproteobacteria</taxon>
        <taxon>Hyphomicrobiales</taxon>
        <taxon>Rhizobiaceae</taxon>
        <taxon>Rhizobium/Agrobacterium group</taxon>
        <taxon>Rhizobium</taxon>
    </lineage>
</organism>
<sequence length="214" mass="23741">MSERVFPEVSIPYGDKSTKAMRIDCASCGAVAYFPFQTGVNRKPPVAAIQFFQNKGWVVGNGPRKDFCPIHASPAKRKGTKIMASECAPSTADKPREMTREDRRIINDKLDEVYGKDAYKAPWTDAAVAKDLGVPRDWVAQVREQFFGPAGSNPLFDEFLKESARLDASFRSFEAICADAASAIASQKQAHADLCKQMDAYRVLARKVEREVGR</sequence>
<keyword evidence="2" id="KW-1185">Reference proteome</keyword>